<gene>
    <name evidence="2" type="ORF">POPTR_T053750</name>
</gene>
<organism evidence="2">
    <name type="scientific">Populus trichocarpa</name>
    <name type="common">Western balsam poplar</name>
    <name type="synonym">Populus balsamifera subsp. trichocarpa</name>
    <dbReference type="NCBI Taxonomy" id="3694"/>
    <lineage>
        <taxon>Eukaryota</taxon>
        <taxon>Viridiplantae</taxon>
        <taxon>Streptophyta</taxon>
        <taxon>Embryophyta</taxon>
        <taxon>Tracheophyta</taxon>
        <taxon>Spermatophyta</taxon>
        <taxon>Magnoliopsida</taxon>
        <taxon>eudicotyledons</taxon>
        <taxon>Gunneridae</taxon>
        <taxon>Pentapetalae</taxon>
        <taxon>rosids</taxon>
        <taxon>fabids</taxon>
        <taxon>Malpighiales</taxon>
        <taxon>Salicaceae</taxon>
        <taxon>Saliceae</taxon>
        <taxon>Populus</taxon>
    </lineage>
</organism>
<dbReference type="InParanoid" id="A0A3N7G3V1"/>
<dbReference type="AlphaFoldDB" id="A0A3N7G3V1"/>
<evidence type="ECO:0000313" key="2">
    <source>
        <dbReference type="EMBL" id="RQO93421.1"/>
    </source>
</evidence>
<name>A0A3N7G3V1_POPTR</name>
<feature type="transmembrane region" description="Helical" evidence="1">
    <location>
        <begin position="20"/>
        <end position="51"/>
    </location>
</feature>
<reference evidence="2" key="2">
    <citation type="submission" date="2017-07" db="EMBL/GenBank/DDBJ databases">
        <title>WGS assembly of Populus trichocarpa.</title>
        <authorList>
            <person name="Tuskan G."/>
            <person name="Difazio S."/>
            <person name="Jansson S."/>
            <person name="Bohlmann J."/>
            <person name="Grigoriev I."/>
            <person name="Hellsten U."/>
            <person name="Putnam N."/>
            <person name="Ralph S."/>
            <person name="Rombauts S."/>
            <person name="Salamov A."/>
            <person name="Schein J."/>
            <person name="Sterck L."/>
            <person name="Aerts A."/>
            <person name="Bhalerao R."/>
            <person name="Bhalerao R."/>
            <person name="Blaudez D."/>
            <person name="Boerjan W."/>
            <person name="Brun A."/>
            <person name="Brunner A."/>
            <person name="Busov V."/>
            <person name="Campbell M."/>
            <person name="Carlson J."/>
            <person name="Chalot M."/>
            <person name="Chapman J."/>
            <person name="Chen G."/>
            <person name="Cooper D."/>
            <person name="Coutinho P."/>
            <person name="Couturier J."/>
            <person name="Covert S."/>
            <person name="Cronk Q."/>
            <person name="Cunningham R."/>
            <person name="Davis J."/>
            <person name="Degroeve S."/>
            <person name="Dejardin A."/>
            <person name="Depamphilis C."/>
            <person name="Detter J."/>
            <person name="Dirks B."/>
            <person name="Dubchak I."/>
            <person name="Duplessis S."/>
            <person name="Ehlting J."/>
            <person name="Ellis B."/>
            <person name="Gendler K."/>
            <person name="Goodstein D."/>
            <person name="Gribskov M."/>
            <person name="Grimwood J."/>
            <person name="Groover A."/>
            <person name="Gunter L."/>
            <person name="Hamberger B."/>
            <person name="Heinze B."/>
            <person name="Helariutta Y."/>
            <person name="Henrissat B."/>
            <person name="Holligan D."/>
            <person name="Holt R."/>
            <person name="Huang W."/>
            <person name="Islam-Faridi N."/>
            <person name="Jones S."/>
            <person name="Jones-Rhoades M."/>
            <person name="Jorgensen R."/>
            <person name="Joshi C."/>
            <person name="Kangasjarvi J."/>
            <person name="Karlsson J."/>
            <person name="Kelleher C."/>
            <person name="Kirkpatrick R."/>
            <person name="Kirst M."/>
            <person name="Kohler A."/>
            <person name="Kalluri U."/>
            <person name="Larimer F."/>
            <person name="Leebens-Mack J."/>
            <person name="Leple J."/>
            <person name="Locascio P."/>
            <person name="Lou Y."/>
            <person name="Lucas S."/>
            <person name="Martin F."/>
            <person name="Montanini B."/>
            <person name="Napoli C."/>
            <person name="Nelson D."/>
            <person name="Nelson C."/>
            <person name="Nieminen K."/>
            <person name="Nilsson O."/>
            <person name="Pereda V."/>
            <person name="Peter G."/>
            <person name="Philippe R."/>
            <person name="Pilate G."/>
            <person name="Poliakov A."/>
            <person name="Razumovskaya J."/>
            <person name="Richardson P."/>
            <person name="Rinaldi C."/>
            <person name="Ritland K."/>
            <person name="Rouze P."/>
            <person name="Ryaboy D."/>
            <person name="Schmutz J."/>
            <person name="Schrader J."/>
            <person name="Segerman B."/>
            <person name="Shin H."/>
            <person name="Siddiqui A."/>
            <person name="Sterky F."/>
            <person name="Terry A."/>
            <person name="Tsai C."/>
            <person name="Uberbacher E."/>
            <person name="Unneberg P."/>
            <person name="Vahala J."/>
            <person name="Wall K."/>
            <person name="Wessler S."/>
            <person name="Yang G."/>
            <person name="Yin T."/>
            <person name="Douglas C."/>
            <person name="Marra M."/>
            <person name="Sandberg G."/>
            <person name="Van De Peer Y."/>
            <person name="Rokhsar D."/>
        </authorList>
    </citation>
    <scope>NUCLEOTIDE SEQUENCE</scope>
    <source>
        <strain evidence="2">Nisqually-1</strain>
    </source>
</reference>
<reference evidence="2" key="1">
    <citation type="journal article" date="2006" name="Science">
        <title>The genome of black cottonwood, Populus trichocarpa (Torr. &amp; Gray).</title>
        <authorList>
            <person name="Tuskan G.A."/>
            <person name="Difazio S."/>
            <person name="Jansson S."/>
            <person name="Bohlmann J."/>
            <person name="Grigoriev I."/>
            <person name="Hellsten U."/>
            <person name="Putnam N."/>
            <person name="Ralph S."/>
            <person name="Rombauts S."/>
            <person name="Salamov A."/>
            <person name="Schein J."/>
            <person name="Sterck L."/>
            <person name="Aerts A."/>
            <person name="Bhalerao R.R."/>
            <person name="Bhalerao R.P."/>
            <person name="Blaudez D."/>
            <person name="Boerjan W."/>
            <person name="Brun A."/>
            <person name="Brunner A."/>
            <person name="Busov V."/>
            <person name="Campbell M."/>
            <person name="Carlson J."/>
            <person name="Chalot M."/>
            <person name="Chapman J."/>
            <person name="Chen G.L."/>
            <person name="Cooper D."/>
            <person name="Coutinho P.M."/>
            <person name="Couturier J."/>
            <person name="Covert S."/>
            <person name="Cronk Q."/>
            <person name="Cunningham R."/>
            <person name="Davis J."/>
            <person name="Degroeve S."/>
            <person name="Dejardin A."/>
            <person name="Depamphilis C."/>
            <person name="Detter J."/>
            <person name="Dirks B."/>
            <person name="Dubchak I."/>
            <person name="Duplessis S."/>
            <person name="Ehlting J."/>
            <person name="Ellis B."/>
            <person name="Gendler K."/>
            <person name="Goodstein D."/>
            <person name="Gribskov M."/>
            <person name="Grimwood J."/>
            <person name="Groover A."/>
            <person name="Gunter L."/>
            <person name="Hamberger B."/>
            <person name="Heinze B."/>
            <person name="Helariutta Y."/>
            <person name="Henrissat B."/>
            <person name="Holligan D."/>
            <person name="Holt R."/>
            <person name="Huang W."/>
            <person name="Islam-Faridi N."/>
            <person name="Jones S."/>
            <person name="Jones-Rhoades M."/>
            <person name="Jorgensen R."/>
            <person name="Joshi C."/>
            <person name="Kangasjarvi J."/>
            <person name="Karlsson J."/>
            <person name="Kelleher C."/>
            <person name="Kirkpatrick R."/>
            <person name="Kirst M."/>
            <person name="Kohler A."/>
            <person name="Kalluri U."/>
            <person name="Larimer F."/>
            <person name="Leebens-Mack J."/>
            <person name="Leple J.C."/>
            <person name="Locascio P."/>
            <person name="Lou Y."/>
            <person name="Lucas S."/>
            <person name="Martin F."/>
            <person name="Montanini B."/>
            <person name="Napoli C."/>
            <person name="Nelson D.R."/>
            <person name="Nelson C."/>
            <person name="Nieminen K."/>
            <person name="Nilsson O."/>
            <person name="Pereda V."/>
            <person name="Peter G."/>
            <person name="Philippe R."/>
            <person name="Pilate G."/>
            <person name="Poliakov A."/>
            <person name="Razumovskaya J."/>
            <person name="Richardson P."/>
            <person name="Rinaldi C."/>
            <person name="Ritland K."/>
            <person name="Rouze P."/>
            <person name="Ryaboy D."/>
            <person name="Schmutz J."/>
            <person name="Schrader J."/>
            <person name="Segerman B."/>
            <person name="Shin H."/>
            <person name="Siddiqui A."/>
            <person name="Sterky F."/>
            <person name="Terry A."/>
            <person name="Tsai C.J."/>
            <person name="Uberbacher E."/>
            <person name="Unneberg P."/>
            <person name="Vahala J."/>
            <person name="Wall K."/>
            <person name="Wessler S."/>
            <person name="Yang G."/>
            <person name="Yin T."/>
            <person name="Douglas C."/>
            <person name="Marra M."/>
            <person name="Sandberg G."/>
            <person name="Van de Peer Y."/>
            <person name="Rokhsar D."/>
        </authorList>
    </citation>
    <scope>NUCLEOTIDE SEQUENCE [LARGE SCALE GENOMIC DNA]</scope>
    <source>
        <strain evidence="2">Nisqually-1</strain>
    </source>
</reference>
<sequence>MQRNQELQLPLEYPSTRLPPYLGVLINVVISGFIYFSSYSICFPYSSYFFLKQLYS</sequence>
<accession>A0A3N7G3V1</accession>
<protein>
    <submittedName>
        <fullName evidence="2">Uncharacterized protein</fullName>
    </submittedName>
</protein>
<keyword evidence="1" id="KW-0812">Transmembrane</keyword>
<evidence type="ECO:0000256" key="1">
    <source>
        <dbReference type="SAM" id="Phobius"/>
    </source>
</evidence>
<dbReference type="EMBL" id="KZ623363">
    <property type="protein sequence ID" value="RQO93421.1"/>
    <property type="molecule type" value="Genomic_DNA"/>
</dbReference>
<proteinExistence type="predicted"/>
<keyword evidence="1" id="KW-1133">Transmembrane helix</keyword>
<keyword evidence="1" id="KW-0472">Membrane</keyword>